<dbReference type="AlphaFoldDB" id="A0A3A1U7S6"/>
<feature type="signal peptide" evidence="2">
    <location>
        <begin position="1"/>
        <end position="21"/>
    </location>
</feature>
<dbReference type="OrthoDB" id="5122815at2"/>
<evidence type="ECO:0000256" key="2">
    <source>
        <dbReference type="SAM" id="SignalP"/>
    </source>
</evidence>
<feature type="region of interest" description="Disordered" evidence="1">
    <location>
        <begin position="33"/>
        <end position="58"/>
    </location>
</feature>
<evidence type="ECO:0000313" key="3">
    <source>
        <dbReference type="EMBL" id="RIX31098.1"/>
    </source>
</evidence>
<evidence type="ECO:0008006" key="5">
    <source>
        <dbReference type="Google" id="ProtNLM"/>
    </source>
</evidence>
<keyword evidence="2" id="KW-0732">Signal</keyword>
<feature type="chain" id="PRO_5038491787" description="DUF3558 domain-containing protein" evidence="2">
    <location>
        <begin position="22"/>
        <end position="229"/>
    </location>
</feature>
<feature type="compositionally biased region" description="Low complexity" evidence="1">
    <location>
        <begin position="33"/>
        <end position="45"/>
    </location>
</feature>
<dbReference type="PROSITE" id="PS51257">
    <property type="entry name" value="PROKAR_LIPOPROTEIN"/>
    <property type="match status" value="1"/>
</dbReference>
<feature type="compositionally biased region" description="Pro residues" evidence="1">
    <location>
        <begin position="46"/>
        <end position="55"/>
    </location>
</feature>
<comment type="caution">
    <text evidence="3">The sequence shown here is derived from an EMBL/GenBank/DDBJ whole genome shotgun (WGS) entry which is preliminary data.</text>
</comment>
<dbReference type="EMBL" id="QXTG01000001">
    <property type="protein sequence ID" value="RIX31098.1"/>
    <property type="molecule type" value="Genomic_DNA"/>
</dbReference>
<keyword evidence="4" id="KW-1185">Reference proteome</keyword>
<evidence type="ECO:0000313" key="4">
    <source>
        <dbReference type="Proteomes" id="UP000265742"/>
    </source>
</evidence>
<evidence type="ECO:0000256" key="1">
    <source>
        <dbReference type="SAM" id="MobiDB-lite"/>
    </source>
</evidence>
<organism evidence="3 4">
    <name type="scientific">Amnibacterium setariae</name>
    <dbReference type="NCBI Taxonomy" id="2306585"/>
    <lineage>
        <taxon>Bacteria</taxon>
        <taxon>Bacillati</taxon>
        <taxon>Actinomycetota</taxon>
        <taxon>Actinomycetes</taxon>
        <taxon>Micrococcales</taxon>
        <taxon>Microbacteriaceae</taxon>
        <taxon>Amnibacterium</taxon>
    </lineage>
</organism>
<feature type="compositionally biased region" description="Pro residues" evidence="1">
    <location>
        <begin position="203"/>
        <end position="222"/>
    </location>
</feature>
<proteinExistence type="predicted"/>
<dbReference type="RefSeq" id="WP_119481460.1">
    <property type="nucleotide sequence ID" value="NZ_QXTG01000001.1"/>
</dbReference>
<feature type="region of interest" description="Disordered" evidence="1">
    <location>
        <begin position="199"/>
        <end position="229"/>
    </location>
</feature>
<dbReference type="Proteomes" id="UP000265742">
    <property type="component" value="Unassembled WGS sequence"/>
</dbReference>
<protein>
    <recommendedName>
        <fullName evidence="5">DUF3558 domain-containing protein</fullName>
    </recommendedName>
</protein>
<accession>A0A3A1U7S6</accession>
<sequence length="229" mass="23135">MPTIRRATALVASLVVLGALAGCTSNPVADIRPSSAAPTAAASTPAPTPTTPPPTQIAADATPVSLKCKQLVPAAVARALDPAFAVVKGWVPEADDPTARLEDLHGTTCRWTTAAGDLLEVGAAKPSVKDATALKDDLVLRSQSVPTYGGEAYFQVADHIGQADVFRGRTWLFVRSNRFYEPGDASAVVASALDGLGLGAKPTPTPTPSGTPLPGAPAPGATPAPTTAG</sequence>
<gene>
    <name evidence="3" type="ORF">D1781_06940</name>
</gene>
<reference evidence="4" key="1">
    <citation type="submission" date="2018-09" db="EMBL/GenBank/DDBJ databases">
        <authorList>
            <person name="Kim I."/>
        </authorList>
    </citation>
    <scope>NUCLEOTIDE SEQUENCE [LARGE SCALE GENOMIC DNA]</scope>
    <source>
        <strain evidence="4">DD4a</strain>
    </source>
</reference>
<name>A0A3A1U7S6_9MICO</name>